<dbReference type="GO" id="GO:0016491">
    <property type="term" value="F:oxidoreductase activity"/>
    <property type="evidence" value="ECO:0007669"/>
    <property type="project" value="UniProtKB-KW"/>
</dbReference>
<dbReference type="AlphaFoldDB" id="A0A0G0PXH5"/>
<evidence type="ECO:0000256" key="4">
    <source>
        <dbReference type="ARBA" id="ARBA00022723"/>
    </source>
</evidence>
<dbReference type="SUPFAM" id="SSF52343">
    <property type="entry name" value="Ferredoxin reductase-like, C-terminal NADP-linked domain"/>
    <property type="match status" value="1"/>
</dbReference>
<evidence type="ECO:0000256" key="9">
    <source>
        <dbReference type="SAM" id="Phobius"/>
    </source>
</evidence>
<evidence type="ECO:0000256" key="2">
    <source>
        <dbReference type="ARBA" id="ARBA00022630"/>
    </source>
</evidence>
<dbReference type="EMBL" id="LBXN01000030">
    <property type="protein sequence ID" value="KKR32849.1"/>
    <property type="molecule type" value="Genomic_DNA"/>
</dbReference>
<keyword evidence="4" id="KW-0479">Metal-binding</keyword>
<accession>A0A0G0PXH5</accession>
<dbReference type="GO" id="GO:0046872">
    <property type="term" value="F:metal ion binding"/>
    <property type="evidence" value="ECO:0007669"/>
    <property type="project" value="UniProtKB-KW"/>
</dbReference>
<organism evidence="11 12">
    <name type="scientific">Candidatus Gottesmanbacteria bacterium GW2011_GWC2_39_8</name>
    <dbReference type="NCBI Taxonomy" id="1618450"/>
    <lineage>
        <taxon>Bacteria</taxon>
        <taxon>Candidatus Gottesmaniibacteriota</taxon>
    </lineage>
</organism>
<evidence type="ECO:0000256" key="3">
    <source>
        <dbReference type="ARBA" id="ARBA00022714"/>
    </source>
</evidence>
<dbReference type="InterPro" id="IPR039261">
    <property type="entry name" value="FNR_nucleotide-bd"/>
</dbReference>
<feature type="transmembrane region" description="Helical" evidence="9">
    <location>
        <begin position="154"/>
        <end position="172"/>
    </location>
</feature>
<dbReference type="PROSITE" id="PS51384">
    <property type="entry name" value="FAD_FR"/>
    <property type="match status" value="1"/>
</dbReference>
<dbReference type="Gene3D" id="3.40.50.80">
    <property type="entry name" value="Nucleotide-binding domain of ferredoxin-NADP reductase (FNR) module"/>
    <property type="match status" value="1"/>
</dbReference>
<feature type="transmembrane region" description="Helical" evidence="9">
    <location>
        <begin position="7"/>
        <end position="25"/>
    </location>
</feature>
<dbReference type="SUPFAM" id="SSF63380">
    <property type="entry name" value="Riboflavin synthase domain-like"/>
    <property type="match status" value="1"/>
</dbReference>
<dbReference type="InterPro" id="IPR001433">
    <property type="entry name" value="OxRdtase_FAD/NAD-bd"/>
</dbReference>
<keyword evidence="6" id="KW-0560">Oxidoreductase</keyword>
<keyword evidence="7" id="KW-0408">Iron</keyword>
<protein>
    <submittedName>
        <fullName evidence="11">Oxidoreductase FAD/NAD(P)-binding domain protein</fullName>
    </submittedName>
</protein>
<dbReference type="InterPro" id="IPR050415">
    <property type="entry name" value="MRET"/>
</dbReference>
<feature type="transmembrane region" description="Helical" evidence="9">
    <location>
        <begin position="210"/>
        <end position="226"/>
    </location>
</feature>
<evidence type="ECO:0000256" key="6">
    <source>
        <dbReference type="ARBA" id="ARBA00023002"/>
    </source>
</evidence>
<dbReference type="PANTHER" id="PTHR47354">
    <property type="entry name" value="NADH OXIDOREDUCTASE HCR"/>
    <property type="match status" value="1"/>
</dbReference>
<proteinExistence type="predicted"/>
<name>A0A0G0PXH5_9BACT</name>
<evidence type="ECO:0000256" key="7">
    <source>
        <dbReference type="ARBA" id="ARBA00023004"/>
    </source>
</evidence>
<feature type="transmembrane region" description="Helical" evidence="9">
    <location>
        <begin position="31"/>
        <end position="51"/>
    </location>
</feature>
<keyword evidence="8" id="KW-0411">Iron-sulfur</keyword>
<keyword evidence="9" id="KW-1133">Transmembrane helix</keyword>
<evidence type="ECO:0000256" key="5">
    <source>
        <dbReference type="ARBA" id="ARBA00022827"/>
    </source>
</evidence>
<dbReference type="Gene3D" id="2.40.30.10">
    <property type="entry name" value="Translation factors"/>
    <property type="match status" value="1"/>
</dbReference>
<dbReference type="InterPro" id="IPR017927">
    <property type="entry name" value="FAD-bd_FR_type"/>
</dbReference>
<reference evidence="11 12" key="1">
    <citation type="journal article" date="2015" name="Nature">
        <title>rRNA introns, odd ribosomes, and small enigmatic genomes across a large radiation of phyla.</title>
        <authorList>
            <person name="Brown C.T."/>
            <person name="Hug L.A."/>
            <person name="Thomas B.C."/>
            <person name="Sharon I."/>
            <person name="Castelle C.J."/>
            <person name="Singh A."/>
            <person name="Wilkins M.J."/>
            <person name="Williams K.H."/>
            <person name="Banfield J.F."/>
        </authorList>
    </citation>
    <scope>NUCLEOTIDE SEQUENCE [LARGE SCALE GENOMIC DNA]</scope>
</reference>
<evidence type="ECO:0000259" key="10">
    <source>
        <dbReference type="PROSITE" id="PS51384"/>
    </source>
</evidence>
<dbReference type="GO" id="GO:0051537">
    <property type="term" value="F:2 iron, 2 sulfur cluster binding"/>
    <property type="evidence" value="ECO:0007669"/>
    <property type="project" value="UniProtKB-KW"/>
</dbReference>
<comment type="caution">
    <text evidence="11">The sequence shown here is derived from an EMBL/GenBank/DDBJ whole genome shotgun (WGS) entry which is preliminary data.</text>
</comment>
<feature type="transmembrane region" description="Helical" evidence="9">
    <location>
        <begin position="83"/>
        <end position="100"/>
    </location>
</feature>
<evidence type="ECO:0000256" key="8">
    <source>
        <dbReference type="ARBA" id="ARBA00023014"/>
    </source>
</evidence>
<feature type="transmembrane region" description="Helical" evidence="9">
    <location>
        <begin position="107"/>
        <end position="122"/>
    </location>
</feature>
<keyword evidence="5" id="KW-0274">FAD</keyword>
<dbReference type="PRINTS" id="PR00410">
    <property type="entry name" value="PHEHYDRXLASE"/>
</dbReference>
<evidence type="ECO:0000256" key="1">
    <source>
        <dbReference type="ARBA" id="ARBA00001974"/>
    </source>
</evidence>
<keyword evidence="3" id="KW-0001">2Fe-2S</keyword>
<sequence length="492" mass="55955">MYRLMFYFLMILVVVSVIYSLFGVLPYKPQGIIFSSLFLIAVCLITNKLFAKLYNVPANIESPYITSLILTLIITPVQEAHGFLFLFIVGLISMASKYIFSLKNKHLFNPAAFAVVIAWFAFGIPASWWVGNLPMFPFVFFGGLLIIRKLQKEAMVYVFFITTAIVFAILGTVRGVSISGILNIYIYTSVLFFATVMFTEPLTTPPTRKLQIVYGILVGILYSSEFHAGNIYLTPETALIIGNIFSYIVSPKEKLVLKLKEKIKTSIDTYDFIFPFKPKFSYIPGQYMEWTLGHKNVDPRGNRRYFTLASSPTEDHLRIGVKFYEHGSTLKKALLNADLGTRVIAGQRAGDFILSENKEVKYIFLGGGIGITPFRSILKYLIDKQEKRDIVLFYSNKKADEIVYRDVFDLAERKLGIKTVYTTTDRNSIPKGWNGEKGRIDGEMIRRKVPDYFERTYYLSGPHGMVSSFEEVLGNLGIKKEKIKTDFFPGYA</sequence>
<evidence type="ECO:0000313" key="12">
    <source>
        <dbReference type="Proteomes" id="UP000034539"/>
    </source>
</evidence>
<feature type="domain" description="FAD-binding FR-type" evidence="10">
    <location>
        <begin position="252"/>
        <end position="355"/>
    </location>
</feature>
<dbReference type="InterPro" id="IPR017938">
    <property type="entry name" value="Riboflavin_synthase-like_b-brl"/>
</dbReference>
<keyword evidence="2" id="KW-0285">Flavoprotein</keyword>
<keyword evidence="9" id="KW-0472">Membrane</keyword>
<dbReference type="PANTHER" id="PTHR47354:SF6">
    <property type="entry name" value="NADH OXIDOREDUCTASE HCR"/>
    <property type="match status" value="1"/>
</dbReference>
<feature type="transmembrane region" description="Helical" evidence="9">
    <location>
        <begin position="178"/>
        <end position="198"/>
    </location>
</feature>
<dbReference type="CDD" id="cd00322">
    <property type="entry name" value="FNR_like"/>
    <property type="match status" value="1"/>
</dbReference>
<comment type="cofactor">
    <cofactor evidence="1">
        <name>FAD</name>
        <dbReference type="ChEBI" id="CHEBI:57692"/>
    </cofactor>
</comment>
<feature type="transmembrane region" description="Helical" evidence="9">
    <location>
        <begin position="58"/>
        <end position="77"/>
    </location>
</feature>
<gene>
    <name evidence="11" type="ORF">UT63_C0030G0007</name>
</gene>
<keyword evidence="9" id="KW-0812">Transmembrane</keyword>
<feature type="transmembrane region" description="Helical" evidence="9">
    <location>
        <begin position="128"/>
        <end position="147"/>
    </location>
</feature>
<dbReference type="Pfam" id="PF00175">
    <property type="entry name" value="NAD_binding_1"/>
    <property type="match status" value="1"/>
</dbReference>
<dbReference type="Proteomes" id="UP000034539">
    <property type="component" value="Unassembled WGS sequence"/>
</dbReference>
<evidence type="ECO:0000313" key="11">
    <source>
        <dbReference type="EMBL" id="KKR32849.1"/>
    </source>
</evidence>